<feature type="compositionally biased region" description="Basic residues" evidence="1">
    <location>
        <begin position="138"/>
        <end position="148"/>
    </location>
</feature>
<name>A0A7R9LC94_9ACAR</name>
<feature type="domain" description="Pleiotrophin/Midkine C-terminal" evidence="2">
    <location>
        <begin position="48"/>
        <end position="91"/>
    </location>
</feature>
<sequence length="159" mass="18178">MSTECRYEKEAWEECDGTGQQRRVLKLKTSRSAPTNCEPQKYITRQCKKNCRYSKGLWSDCVNGSKHRTDTLKIPSPGCEGTRNITKTCKQQCNYVKSEWSSCENGVKIKTLTLQTETSARSGCETTRVIRKQCGNRNNRKERTKNKKTVPNNTPTIDS</sequence>
<feature type="region of interest" description="Disordered" evidence="1">
    <location>
        <begin position="137"/>
        <end position="159"/>
    </location>
</feature>
<evidence type="ECO:0000256" key="1">
    <source>
        <dbReference type="SAM" id="MobiDB-lite"/>
    </source>
</evidence>
<dbReference type="AlphaFoldDB" id="A0A7R9LC94"/>
<dbReference type="OrthoDB" id="8818336at2759"/>
<dbReference type="GO" id="GO:0048332">
    <property type="term" value="P:mesoderm morphogenesis"/>
    <property type="evidence" value="ECO:0007669"/>
    <property type="project" value="TreeGrafter"/>
</dbReference>
<dbReference type="PANTHER" id="PTHR21050:SF1">
    <property type="entry name" value="MIDKINE AND PLEIOTROPHIN 1, ISOFORM A-RELATED"/>
    <property type="match status" value="1"/>
</dbReference>
<dbReference type="GO" id="GO:0008201">
    <property type="term" value="F:heparin binding"/>
    <property type="evidence" value="ECO:0007669"/>
    <property type="project" value="TreeGrafter"/>
</dbReference>
<evidence type="ECO:0000313" key="3">
    <source>
        <dbReference type="EMBL" id="CAD7638737.1"/>
    </source>
</evidence>
<evidence type="ECO:0000313" key="4">
    <source>
        <dbReference type="Proteomes" id="UP000728032"/>
    </source>
</evidence>
<gene>
    <name evidence="3" type="ORF">ONB1V03_LOCUS1568</name>
</gene>
<dbReference type="GO" id="GO:0005576">
    <property type="term" value="C:extracellular region"/>
    <property type="evidence" value="ECO:0007669"/>
    <property type="project" value="TreeGrafter"/>
</dbReference>
<dbReference type="GO" id="GO:0008083">
    <property type="term" value="F:growth factor activity"/>
    <property type="evidence" value="ECO:0007669"/>
    <property type="project" value="InterPro"/>
</dbReference>
<dbReference type="InterPro" id="IPR020090">
    <property type="entry name" value="PTN/MK_C_dom"/>
</dbReference>
<protein>
    <recommendedName>
        <fullName evidence="2">Pleiotrophin/Midkine C-terminal domain-containing protein</fullName>
    </recommendedName>
</protein>
<proteinExistence type="predicted"/>
<dbReference type="EMBL" id="OC915120">
    <property type="protein sequence ID" value="CAD7638737.1"/>
    <property type="molecule type" value="Genomic_DNA"/>
</dbReference>
<dbReference type="InterPro" id="IPR038130">
    <property type="entry name" value="PTN/MK_C_dom_sf"/>
</dbReference>
<organism evidence="3">
    <name type="scientific">Oppiella nova</name>
    <dbReference type="NCBI Taxonomy" id="334625"/>
    <lineage>
        <taxon>Eukaryota</taxon>
        <taxon>Metazoa</taxon>
        <taxon>Ecdysozoa</taxon>
        <taxon>Arthropoda</taxon>
        <taxon>Chelicerata</taxon>
        <taxon>Arachnida</taxon>
        <taxon>Acari</taxon>
        <taxon>Acariformes</taxon>
        <taxon>Sarcoptiformes</taxon>
        <taxon>Oribatida</taxon>
        <taxon>Brachypylina</taxon>
        <taxon>Oppioidea</taxon>
        <taxon>Oppiidae</taxon>
        <taxon>Oppiella</taxon>
    </lineage>
</organism>
<dbReference type="PANTHER" id="PTHR21050">
    <property type="entry name" value="MIDKINE AND PLEIOTROPHIN 1, ISOFORM A-RELATED"/>
    <property type="match status" value="1"/>
</dbReference>
<dbReference type="Gene3D" id="2.30.90.10">
    <property type="entry name" value="Heparin-binding Growth Factor, Midkine, Chain A- C-terminal Domain"/>
    <property type="match status" value="3"/>
</dbReference>
<accession>A0A7R9LC94</accession>
<feature type="compositionally biased region" description="Polar residues" evidence="1">
    <location>
        <begin position="150"/>
        <end position="159"/>
    </location>
</feature>
<dbReference type="Proteomes" id="UP000728032">
    <property type="component" value="Unassembled WGS sequence"/>
</dbReference>
<keyword evidence="4" id="KW-1185">Reference proteome</keyword>
<dbReference type="EMBL" id="CAJPVJ010000295">
    <property type="protein sequence ID" value="CAG2161967.1"/>
    <property type="molecule type" value="Genomic_DNA"/>
</dbReference>
<reference evidence="3" key="1">
    <citation type="submission" date="2020-11" db="EMBL/GenBank/DDBJ databases">
        <authorList>
            <person name="Tran Van P."/>
        </authorList>
    </citation>
    <scope>NUCLEOTIDE SEQUENCE</scope>
</reference>
<evidence type="ECO:0000259" key="2">
    <source>
        <dbReference type="Pfam" id="PF01091"/>
    </source>
</evidence>
<dbReference type="Pfam" id="PF01091">
    <property type="entry name" value="PTN_MK_C"/>
    <property type="match status" value="1"/>
</dbReference>